<comment type="similarity">
    <text evidence="4">Belongs to the dynein light chain Tctex-type family.</text>
</comment>
<reference evidence="22" key="2">
    <citation type="submission" date="2025-09" db="UniProtKB">
        <authorList>
            <consortium name="Ensembl"/>
        </authorList>
    </citation>
    <scope>IDENTIFICATION</scope>
</reference>
<dbReference type="GO" id="GO:0005868">
    <property type="term" value="C:cytoplasmic dynein complex"/>
    <property type="evidence" value="ECO:0007669"/>
    <property type="project" value="TreeGrafter"/>
</dbReference>
<evidence type="ECO:0000256" key="16">
    <source>
        <dbReference type="ARBA" id="ARBA00023242"/>
    </source>
</evidence>
<evidence type="ECO:0000256" key="11">
    <source>
        <dbReference type="ARBA" id="ARBA00022838"/>
    </source>
</evidence>
<keyword evidence="7" id="KW-0963">Cytoplasm</keyword>
<evidence type="ECO:0000256" key="19">
    <source>
        <dbReference type="ARBA" id="ARBA00037393"/>
    </source>
</evidence>
<dbReference type="InterPro" id="IPR005334">
    <property type="entry name" value="Tctex-1-like"/>
</dbReference>
<organism evidence="22 23">
    <name type="scientific">Monopterus albus</name>
    <name type="common">Swamp eel</name>
    <dbReference type="NCBI Taxonomy" id="43700"/>
    <lineage>
        <taxon>Eukaryota</taxon>
        <taxon>Metazoa</taxon>
        <taxon>Chordata</taxon>
        <taxon>Craniata</taxon>
        <taxon>Vertebrata</taxon>
        <taxon>Euteleostomi</taxon>
        <taxon>Actinopterygii</taxon>
        <taxon>Neopterygii</taxon>
        <taxon>Teleostei</taxon>
        <taxon>Neoteleostei</taxon>
        <taxon>Acanthomorphata</taxon>
        <taxon>Anabantaria</taxon>
        <taxon>Synbranchiformes</taxon>
        <taxon>Synbranchidae</taxon>
        <taxon>Monopterus</taxon>
    </lineage>
</organism>
<dbReference type="InterPro" id="IPR038586">
    <property type="entry name" value="Tctex-1-like_sf"/>
</dbReference>
<keyword evidence="18" id="KW-0137">Centromere</keyword>
<keyword evidence="5" id="KW-0813">Transport</keyword>
<dbReference type="PANTHER" id="PTHR21255:SF20">
    <property type="entry name" value="DYNEIN LIGHT CHAIN TCTEX-TYPE 3"/>
    <property type="match status" value="1"/>
</dbReference>
<dbReference type="Proteomes" id="UP000261600">
    <property type="component" value="Unplaced"/>
</dbReference>
<keyword evidence="14" id="KW-0505">Motor protein</keyword>
<evidence type="ECO:0000256" key="13">
    <source>
        <dbReference type="ARBA" id="ARBA00023074"/>
    </source>
</evidence>
<evidence type="ECO:0000256" key="21">
    <source>
        <dbReference type="ARBA" id="ARBA00046439"/>
    </source>
</evidence>
<keyword evidence="23" id="KW-1185">Reference proteome</keyword>
<evidence type="ECO:0000313" key="22">
    <source>
        <dbReference type="Ensembl" id="ENSMALP00000007657.1"/>
    </source>
</evidence>
<keyword evidence="10" id="KW-0498">Mitosis</keyword>
<evidence type="ECO:0000256" key="4">
    <source>
        <dbReference type="ARBA" id="ARBA00005361"/>
    </source>
</evidence>
<keyword evidence="15" id="KW-0206">Cytoskeleton</keyword>
<comment type="subunit">
    <text evidence="21">Homodimer. The cytoplasmic dynein 1 complex consists of two catalytic heavy chains (HCs) and a number of non-catalytic subunits presented by intermediate chains (ICs), light intermediate chains (LICs) and light chains (LCs); the composition seems to vary in respect to the IC, LIC and LC composition. The heavy chain homodimer serves as a scaffold for the probable homodimeric assembly of the respective non-catalytic subunits. The ICs and LICs bind directly to the HC dimer and the LCs assemble on the IC dimer. DYNLT1 and DYNLT3 compete for association with dynein IC (DYNC1I1 or DYNC1I2). Self-associates. Interacts with DYNC1I1 and DYNC1I2. Interacts with BUB3. Interacts with SATB1 in nucleus to form complex with matrix attachment regions (MARs) of DNA.</text>
</comment>
<keyword evidence="9" id="KW-0493">Microtubule</keyword>
<dbReference type="PANTHER" id="PTHR21255">
    <property type="entry name" value="T-COMPLEX-ASSOCIATED-TESTIS-EXPRESSED 1/ DYNEIN LIGHT CHAIN"/>
    <property type="match status" value="1"/>
</dbReference>
<evidence type="ECO:0000256" key="9">
    <source>
        <dbReference type="ARBA" id="ARBA00022701"/>
    </source>
</evidence>
<name>A0A3Q3J395_MONAL</name>
<evidence type="ECO:0000256" key="1">
    <source>
        <dbReference type="ARBA" id="ARBA00004123"/>
    </source>
</evidence>
<dbReference type="GO" id="GO:0051301">
    <property type="term" value="P:cell division"/>
    <property type="evidence" value="ECO:0007669"/>
    <property type="project" value="UniProtKB-KW"/>
</dbReference>
<sequence length="177" mass="19684">SREVGRTSSVTWFFPIGSKLRHCASEKYASEFEASFGALVSEGTSLVSGHLESAVSEGSFSSEEADAIVKECIESVIGGDDYNQNQVNKWTATIVERCLTQLVRQGKPYKYIGMCLSLSTESPTRSKYTVFLLPFSKLKCSLSFRFGTIDVIQPLHWHFMCEHTHIHPECLCVACSV</sequence>
<dbReference type="GO" id="GO:0000776">
    <property type="term" value="C:kinetochore"/>
    <property type="evidence" value="ECO:0007669"/>
    <property type="project" value="UniProtKB-KW"/>
</dbReference>
<evidence type="ECO:0000256" key="5">
    <source>
        <dbReference type="ARBA" id="ARBA00022448"/>
    </source>
</evidence>
<dbReference type="GO" id="GO:0005634">
    <property type="term" value="C:nucleus"/>
    <property type="evidence" value="ECO:0007669"/>
    <property type="project" value="UniProtKB-SubCell"/>
</dbReference>
<evidence type="ECO:0000313" key="23">
    <source>
        <dbReference type="Proteomes" id="UP000261600"/>
    </source>
</evidence>
<evidence type="ECO:0000256" key="18">
    <source>
        <dbReference type="ARBA" id="ARBA00023328"/>
    </source>
</evidence>
<keyword evidence="16" id="KW-0539">Nucleus</keyword>
<evidence type="ECO:0000256" key="7">
    <source>
        <dbReference type="ARBA" id="ARBA00022490"/>
    </source>
</evidence>
<dbReference type="GO" id="GO:0007018">
    <property type="term" value="P:microtubule-based movement"/>
    <property type="evidence" value="ECO:0007669"/>
    <property type="project" value="TreeGrafter"/>
</dbReference>
<dbReference type="Pfam" id="PF03645">
    <property type="entry name" value="Tctex-1"/>
    <property type="match status" value="1"/>
</dbReference>
<proteinExistence type="inferred from homology"/>
<evidence type="ECO:0000256" key="14">
    <source>
        <dbReference type="ARBA" id="ARBA00023175"/>
    </source>
</evidence>
<dbReference type="GO" id="GO:0005874">
    <property type="term" value="C:microtubule"/>
    <property type="evidence" value="ECO:0007669"/>
    <property type="project" value="UniProtKB-KW"/>
</dbReference>
<keyword evidence="11" id="KW-0995">Kinetochore</keyword>
<evidence type="ECO:0000256" key="15">
    <source>
        <dbReference type="ARBA" id="ARBA00023212"/>
    </source>
</evidence>
<keyword evidence="17" id="KW-0131">Cell cycle</keyword>
<reference evidence="22" key="1">
    <citation type="submission" date="2025-08" db="UniProtKB">
        <authorList>
            <consortium name="Ensembl"/>
        </authorList>
    </citation>
    <scope>IDENTIFICATION</scope>
</reference>
<dbReference type="GO" id="GO:0005737">
    <property type="term" value="C:cytoplasm"/>
    <property type="evidence" value="ECO:0007669"/>
    <property type="project" value="TreeGrafter"/>
</dbReference>
<dbReference type="GO" id="GO:0045505">
    <property type="term" value="F:dynein intermediate chain binding"/>
    <property type="evidence" value="ECO:0007669"/>
    <property type="project" value="TreeGrafter"/>
</dbReference>
<dbReference type="Gene3D" id="3.30.1140.40">
    <property type="entry name" value="Tctex-1"/>
    <property type="match status" value="1"/>
</dbReference>
<keyword evidence="6" id="KW-0158">Chromosome</keyword>
<accession>A0A3Q3J395</accession>
<evidence type="ECO:0000256" key="17">
    <source>
        <dbReference type="ARBA" id="ARBA00023306"/>
    </source>
</evidence>
<protein>
    <recommendedName>
        <fullName evidence="20">Dynein light chain Tctex-type 3</fullName>
    </recommendedName>
</protein>
<evidence type="ECO:0000256" key="8">
    <source>
        <dbReference type="ARBA" id="ARBA00022618"/>
    </source>
</evidence>
<dbReference type="Ensembl" id="ENSMALT00000007822.1">
    <property type="protein sequence ID" value="ENSMALP00000007657.1"/>
    <property type="gene ID" value="ENSMALG00000005456.1"/>
</dbReference>
<evidence type="ECO:0000256" key="10">
    <source>
        <dbReference type="ARBA" id="ARBA00022776"/>
    </source>
</evidence>
<evidence type="ECO:0000256" key="12">
    <source>
        <dbReference type="ARBA" id="ARBA00023017"/>
    </source>
</evidence>
<keyword evidence="8" id="KW-0132">Cell division</keyword>
<keyword evidence="13" id="KW-0944">Nitration</keyword>
<keyword evidence="12" id="KW-0243">Dynein</keyword>
<evidence type="ECO:0000256" key="2">
    <source>
        <dbReference type="ARBA" id="ARBA00004245"/>
    </source>
</evidence>
<dbReference type="AlphaFoldDB" id="A0A3Q3J395"/>
<comment type="subcellular location">
    <subcellularLocation>
        <location evidence="3">Chromosome</location>
        <location evidence="3">Centromere</location>
        <location evidence="3">Kinetochore</location>
    </subcellularLocation>
    <subcellularLocation>
        <location evidence="2">Cytoplasm</location>
        <location evidence="2">Cytoskeleton</location>
    </subcellularLocation>
    <subcellularLocation>
        <location evidence="1">Nucleus</location>
    </subcellularLocation>
</comment>
<evidence type="ECO:0000256" key="3">
    <source>
        <dbReference type="ARBA" id="ARBA00004629"/>
    </source>
</evidence>
<evidence type="ECO:0000256" key="6">
    <source>
        <dbReference type="ARBA" id="ARBA00022454"/>
    </source>
</evidence>
<evidence type="ECO:0000256" key="20">
    <source>
        <dbReference type="ARBA" id="ARBA00039901"/>
    </source>
</evidence>
<comment type="function">
    <text evidence="19">Acts as one of several non-catalytic accessory components of the cytoplasmic dynein 1 complex that are thought to be involved in linking dynein to cargos and to adapter proteins that regulate dynein function. Cytoplasmic dynein 1 acts as a motor for the intracellular retrograde motility of vesicles and organelles along microtubules. Probably binds BUB3 as part of transport cargo. Required for the efficient progression through mitosis.</text>
</comment>
<dbReference type="STRING" id="43700.ENSMALP00000007657"/>